<dbReference type="Pfam" id="PF01548">
    <property type="entry name" value="DEDD_Tnp_IS110"/>
    <property type="match status" value="1"/>
</dbReference>
<keyword evidence="3" id="KW-1185">Reference proteome</keyword>
<evidence type="ECO:0000313" key="2">
    <source>
        <dbReference type="EMBL" id="MBW7571017.1"/>
    </source>
</evidence>
<gene>
    <name evidence="2" type="ORF">J5V48_08935</name>
</gene>
<dbReference type="EMBL" id="JAGFNY010000043">
    <property type="protein sequence ID" value="MBW7571017.1"/>
    <property type="molecule type" value="Genomic_DNA"/>
</dbReference>
<organism evidence="2 3">
    <name type="scientific">Succinivibrio faecicola</name>
    <dbReference type="NCBI Taxonomy" id="2820300"/>
    <lineage>
        <taxon>Bacteria</taxon>
        <taxon>Pseudomonadati</taxon>
        <taxon>Pseudomonadota</taxon>
        <taxon>Gammaproteobacteria</taxon>
        <taxon>Aeromonadales</taxon>
        <taxon>Succinivibrionaceae</taxon>
        <taxon>Succinivibrio</taxon>
    </lineage>
</organism>
<dbReference type="PANTHER" id="PTHR33055:SF3">
    <property type="entry name" value="PUTATIVE TRANSPOSASE FOR IS117-RELATED"/>
    <property type="match status" value="1"/>
</dbReference>
<dbReference type="InterPro" id="IPR047650">
    <property type="entry name" value="Transpos_IS110"/>
</dbReference>
<feature type="domain" description="Transposase IS110-like N-terminal" evidence="1">
    <location>
        <begin position="25"/>
        <end position="165"/>
    </location>
</feature>
<protein>
    <submittedName>
        <fullName evidence="2">Transposase</fullName>
    </submittedName>
</protein>
<reference evidence="2 3" key="1">
    <citation type="submission" date="2021-03" db="EMBL/GenBank/DDBJ databases">
        <title>Succinivibrio sp. nov. isolated from feces of cow.</title>
        <authorList>
            <person name="Choi J.-Y."/>
        </authorList>
    </citation>
    <scope>NUCLEOTIDE SEQUENCE [LARGE SCALE GENOMIC DNA]</scope>
    <source>
        <strain evidence="2 3">AGMB01872</strain>
    </source>
</reference>
<dbReference type="RefSeq" id="WP_219938241.1">
    <property type="nucleotide sequence ID" value="NZ_JAGFNY010000043.1"/>
</dbReference>
<evidence type="ECO:0000313" key="3">
    <source>
        <dbReference type="Proteomes" id="UP000731465"/>
    </source>
</evidence>
<proteinExistence type="predicted"/>
<dbReference type="InterPro" id="IPR002525">
    <property type="entry name" value="Transp_IS110-like_N"/>
</dbReference>
<evidence type="ECO:0000259" key="1">
    <source>
        <dbReference type="Pfam" id="PF01548"/>
    </source>
</evidence>
<feature type="non-terminal residue" evidence="2">
    <location>
        <position position="171"/>
    </location>
</feature>
<name>A0ABS7DI99_9GAMM</name>
<accession>A0ABS7DI99</accession>
<dbReference type="Proteomes" id="UP000731465">
    <property type="component" value="Unassembled WGS sequence"/>
</dbReference>
<sequence length="171" mass="19554">MKAARFTADEIERVAYLTTKGYLPVAVDVASRVFQVCYYDLGAKHIRNYQLSRVKFFEFIDDTHTPRKLIGIEACGSCNYLCRYIQEHNHKCHILPAQKVKAFLHLDKTDRIDALGILKALITPSMQHIPARTQENQYLLNLIAVRDQLNKQFVQTVNAAHAFLYESGVVA</sequence>
<dbReference type="PANTHER" id="PTHR33055">
    <property type="entry name" value="TRANSPOSASE FOR INSERTION SEQUENCE ELEMENT IS1111A"/>
    <property type="match status" value="1"/>
</dbReference>
<comment type="caution">
    <text evidence="2">The sequence shown here is derived from an EMBL/GenBank/DDBJ whole genome shotgun (WGS) entry which is preliminary data.</text>
</comment>